<keyword evidence="3" id="KW-0731">Sigma factor</keyword>
<evidence type="ECO:0000313" key="6">
    <source>
        <dbReference type="EMBL" id="SFN98085.1"/>
    </source>
</evidence>
<organism evidence="6 7">
    <name type="scientific">Roseovarius lutimaris</name>
    <dbReference type="NCBI Taxonomy" id="1005928"/>
    <lineage>
        <taxon>Bacteria</taxon>
        <taxon>Pseudomonadati</taxon>
        <taxon>Pseudomonadota</taxon>
        <taxon>Alphaproteobacteria</taxon>
        <taxon>Rhodobacterales</taxon>
        <taxon>Roseobacteraceae</taxon>
        <taxon>Roseovarius</taxon>
    </lineage>
</organism>
<dbReference type="InterPro" id="IPR013325">
    <property type="entry name" value="RNA_pol_sigma_r2"/>
</dbReference>
<dbReference type="InterPro" id="IPR036388">
    <property type="entry name" value="WH-like_DNA-bd_sf"/>
</dbReference>
<dbReference type="Gene3D" id="1.10.10.10">
    <property type="entry name" value="Winged helix-like DNA-binding domain superfamily/Winged helix DNA-binding domain"/>
    <property type="match status" value="1"/>
</dbReference>
<evidence type="ECO:0000256" key="1">
    <source>
        <dbReference type="ARBA" id="ARBA00010641"/>
    </source>
</evidence>
<dbReference type="SUPFAM" id="SSF88946">
    <property type="entry name" value="Sigma2 domain of RNA polymerase sigma factors"/>
    <property type="match status" value="1"/>
</dbReference>
<dbReference type="PANTHER" id="PTHR43133">
    <property type="entry name" value="RNA POLYMERASE ECF-TYPE SIGMA FACTO"/>
    <property type="match status" value="1"/>
</dbReference>
<sequence length="203" mass="23022">MFANQKHDVTDVSRNDAEAKLIECRNRFLGYLRRRLNSPHDAEDVFQDFCVKVLRHHSQLKDDERLDAWLGITLRHTLTDHYRRKATKNRGAEAFAIEAKVTLQEVTEKEESACQCIAVAITKLEPSQAELLRRVDLQDEPRKSVAADFGLSLNALGVRIHRSRVALKAMIAEICPVCGEGGFMQCDCDHSREMQPLSLAHQG</sequence>
<feature type="domain" description="RNA polymerase sigma-70 region 2" evidence="5">
    <location>
        <begin position="25"/>
        <end position="86"/>
    </location>
</feature>
<dbReference type="InterPro" id="IPR007627">
    <property type="entry name" value="RNA_pol_sigma70_r2"/>
</dbReference>
<evidence type="ECO:0000256" key="3">
    <source>
        <dbReference type="ARBA" id="ARBA00023082"/>
    </source>
</evidence>
<dbReference type="Pfam" id="PF04542">
    <property type="entry name" value="Sigma70_r2"/>
    <property type="match status" value="1"/>
</dbReference>
<dbReference type="EMBL" id="FOVP01000012">
    <property type="protein sequence ID" value="SFN98085.1"/>
    <property type="molecule type" value="Genomic_DNA"/>
</dbReference>
<dbReference type="PANTHER" id="PTHR43133:SF62">
    <property type="entry name" value="RNA POLYMERASE SIGMA FACTOR SIGZ"/>
    <property type="match status" value="1"/>
</dbReference>
<keyword evidence="2" id="KW-0805">Transcription regulation</keyword>
<accession>A0A1I5DFR6</accession>
<dbReference type="STRING" id="1005928.SAMN04487859_112107"/>
<reference evidence="7" key="1">
    <citation type="submission" date="2016-10" db="EMBL/GenBank/DDBJ databases">
        <authorList>
            <person name="Varghese N."/>
            <person name="Submissions S."/>
        </authorList>
    </citation>
    <scope>NUCLEOTIDE SEQUENCE [LARGE SCALE GENOMIC DNA]</scope>
    <source>
        <strain evidence="7">DSM 28463</strain>
    </source>
</reference>
<evidence type="ECO:0000256" key="2">
    <source>
        <dbReference type="ARBA" id="ARBA00023015"/>
    </source>
</evidence>
<proteinExistence type="inferred from homology"/>
<dbReference type="Gene3D" id="1.10.1740.10">
    <property type="match status" value="1"/>
</dbReference>
<dbReference type="InterPro" id="IPR013324">
    <property type="entry name" value="RNA_pol_sigma_r3/r4-like"/>
</dbReference>
<dbReference type="InterPro" id="IPR039425">
    <property type="entry name" value="RNA_pol_sigma-70-like"/>
</dbReference>
<dbReference type="InterPro" id="IPR014284">
    <property type="entry name" value="RNA_pol_sigma-70_dom"/>
</dbReference>
<dbReference type="GO" id="GO:0016987">
    <property type="term" value="F:sigma factor activity"/>
    <property type="evidence" value="ECO:0007669"/>
    <property type="project" value="UniProtKB-KW"/>
</dbReference>
<name>A0A1I5DFR6_9RHOB</name>
<dbReference type="NCBIfam" id="TIGR02937">
    <property type="entry name" value="sigma70-ECF"/>
    <property type="match status" value="1"/>
</dbReference>
<dbReference type="AlphaFoldDB" id="A0A1I5DFR6"/>
<dbReference type="RefSeq" id="WP_092838967.1">
    <property type="nucleotide sequence ID" value="NZ_FOVP01000012.1"/>
</dbReference>
<dbReference type="OrthoDB" id="7861343at2"/>
<evidence type="ECO:0000259" key="5">
    <source>
        <dbReference type="Pfam" id="PF04542"/>
    </source>
</evidence>
<gene>
    <name evidence="6" type="ORF">SAMN04487859_112107</name>
</gene>
<dbReference type="Proteomes" id="UP000198599">
    <property type="component" value="Unassembled WGS sequence"/>
</dbReference>
<protein>
    <submittedName>
        <fullName evidence="6">RNA polymerase sigma-70 factor, ECF subfamily</fullName>
    </submittedName>
</protein>
<dbReference type="GO" id="GO:0006352">
    <property type="term" value="P:DNA-templated transcription initiation"/>
    <property type="evidence" value="ECO:0007669"/>
    <property type="project" value="InterPro"/>
</dbReference>
<keyword evidence="4" id="KW-0804">Transcription</keyword>
<comment type="similarity">
    <text evidence="1">Belongs to the sigma-70 factor family. ECF subfamily.</text>
</comment>
<dbReference type="SUPFAM" id="SSF88659">
    <property type="entry name" value="Sigma3 and sigma4 domains of RNA polymerase sigma factors"/>
    <property type="match status" value="1"/>
</dbReference>
<evidence type="ECO:0000256" key="4">
    <source>
        <dbReference type="ARBA" id="ARBA00023163"/>
    </source>
</evidence>
<keyword evidence="7" id="KW-1185">Reference proteome</keyword>
<evidence type="ECO:0000313" key="7">
    <source>
        <dbReference type="Proteomes" id="UP000198599"/>
    </source>
</evidence>